<dbReference type="SUPFAM" id="SSF50729">
    <property type="entry name" value="PH domain-like"/>
    <property type="match status" value="1"/>
</dbReference>
<proteinExistence type="predicted"/>
<reference evidence="1" key="1">
    <citation type="journal article" date="2020" name="Fungal Divers.">
        <title>Resolving the Mortierellaceae phylogeny through synthesis of multi-gene phylogenetics and phylogenomics.</title>
        <authorList>
            <person name="Vandepol N."/>
            <person name="Liber J."/>
            <person name="Desiro A."/>
            <person name="Na H."/>
            <person name="Kennedy M."/>
            <person name="Barry K."/>
            <person name="Grigoriev I.V."/>
            <person name="Miller A.N."/>
            <person name="O'Donnell K."/>
            <person name="Stajich J.E."/>
            <person name="Bonito G."/>
        </authorList>
    </citation>
    <scope>NUCLEOTIDE SEQUENCE</scope>
    <source>
        <strain evidence="1">NRRL 2769</strain>
    </source>
</reference>
<protein>
    <submittedName>
        <fullName evidence="1">Uncharacterized protein</fullName>
    </submittedName>
</protein>
<organism evidence="1 2">
    <name type="scientific">Entomortierella chlamydospora</name>
    <dbReference type="NCBI Taxonomy" id="101097"/>
    <lineage>
        <taxon>Eukaryota</taxon>
        <taxon>Fungi</taxon>
        <taxon>Fungi incertae sedis</taxon>
        <taxon>Mucoromycota</taxon>
        <taxon>Mortierellomycotina</taxon>
        <taxon>Mortierellomycetes</taxon>
        <taxon>Mortierellales</taxon>
        <taxon>Mortierellaceae</taxon>
        <taxon>Entomortierella</taxon>
    </lineage>
</organism>
<evidence type="ECO:0000313" key="1">
    <source>
        <dbReference type="EMBL" id="KAG0024031.1"/>
    </source>
</evidence>
<sequence>MQITNKASSNIFDIECSLRIGNVERTSHPTRSFKDNPGNTATNDVDKPFQLELEVTGTPVVTKFGTIAGFSNTQTVHLGQLILRLGLESMGKSVRTYKLQRLVPSEGTQPSEIKIQLKEKADCEIVLMIGVHVLEEPVEDRSWEIEILPERLDCHDPRITHGSKYFYYTWKRYLAVLERSNFKFYDAEYQMKRDPIAMIPLAYVLGVQPPDHDKVDVNSNGFSILTSPVGVNMSSASKFDLTDMDLNLYAFTDSAYSHDCWTANLEDALEQYVRI</sequence>
<accession>A0A9P6T4D1</accession>
<comment type="caution">
    <text evidence="1">The sequence shown here is derived from an EMBL/GenBank/DDBJ whole genome shotgun (WGS) entry which is preliminary data.</text>
</comment>
<dbReference type="Gene3D" id="2.30.29.30">
    <property type="entry name" value="Pleckstrin-homology domain (PH domain)/Phosphotyrosine-binding domain (PTB)"/>
    <property type="match status" value="1"/>
</dbReference>
<keyword evidence="2" id="KW-1185">Reference proteome</keyword>
<dbReference type="AlphaFoldDB" id="A0A9P6T4D1"/>
<evidence type="ECO:0000313" key="2">
    <source>
        <dbReference type="Proteomes" id="UP000703661"/>
    </source>
</evidence>
<gene>
    <name evidence="1" type="ORF">BGZ80_006475</name>
</gene>
<dbReference type="InterPro" id="IPR011993">
    <property type="entry name" value="PH-like_dom_sf"/>
</dbReference>
<name>A0A9P6T4D1_9FUNG</name>
<dbReference type="Proteomes" id="UP000703661">
    <property type="component" value="Unassembled WGS sequence"/>
</dbReference>
<dbReference type="EMBL" id="JAAAID010000032">
    <property type="protein sequence ID" value="KAG0024031.1"/>
    <property type="molecule type" value="Genomic_DNA"/>
</dbReference>